<keyword evidence="2" id="KW-0645">Protease</keyword>
<dbReference type="EMBL" id="REGN01002144">
    <property type="protein sequence ID" value="RNA29984.1"/>
    <property type="molecule type" value="Genomic_DNA"/>
</dbReference>
<evidence type="ECO:0000256" key="5">
    <source>
        <dbReference type="PIRSR" id="PIRSR622684-1"/>
    </source>
</evidence>
<dbReference type="SMART" id="SM00230">
    <property type="entry name" value="CysPc"/>
    <property type="match status" value="1"/>
</dbReference>
<protein>
    <submittedName>
        <fullName evidence="8">Calpain</fullName>
    </submittedName>
</protein>
<dbReference type="OrthoDB" id="424753at2759"/>
<dbReference type="InterPro" id="IPR022684">
    <property type="entry name" value="Calpain_cysteine_protease"/>
</dbReference>
<evidence type="ECO:0000256" key="2">
    <source>
        <dbReference type="ARBA" id="ARBA00022670"/>
    </source>
</evidence>
<dbReference type="InterPro" id="IPR038765">
    <property type="entry name" value="Papain-like_cys_pep_sf"/>
</dbReference>
<proteinExistence type="inferred from homology"/>
<evidence type="ECO:0000313" key="9">
    <source>
        <dbReference type="Proteomes" id="UP000276133"/>
    </source>
</evidence>
<dbReference type="CDD" id="cd00044">
    <property type="entry name" value="CysPc"/>
    <property type="match status" value="1"/>
</dbReference>
<dbReference type="STRING" id="10195.A0A3M7S2G9"/>
<dbReference type="AlphaFoldDB" id="A0A3M7S2G9"/>
<comment type="caution">
    <text evidence="8">The sequence shown here is derived from an EMBL/GenBank/DDBJ whole genome shotgun (WGS) entry which is preliminary data.</text>
</comment>
<evidence type="ECO:0000256" key="6">
    <source>
        <dbReference type="PROSITE-ProRule" id="PRU00239"/>
    </source>
</evidence>
<evidence type="ECO:0000259" key="7">
    <source>
        <dbReference type="PROSITE" id="PS50203"/>
    </source>
</evidence>
<keyword evidence="4" id="KW-0788">Thiol protease</keyword>
<dbReference type="Pfam" id="PF00648">
    <property type="entry name" value="Peptidase_C2"/>
    <property type="match status" value="1"/>
</dbReference>
<dbReference type="GO" id="GO:0006508">
    <property type="term" value="P:proteolysis"/>
    <property type="evidence" value="ECO:0007669"/>
    <property type="project" value="UniProtKB-KW"/>
</dbReference>
<dbReference type="InterPro" id="IPR001300">
    <property type="entry name" value="Peptidase_C2_calpain_cat"/>
</dbReference>
<evidence type="ECO:0000256" key="3">
    <source>
        <dbReference type="ARBA" id="ARBA00022801"/>
    </source>
</evidence>
<dbReference type="PROSITE" id="PS50203">
    <property type="entry name" value="CALPAIN_CAT"/>
    <property type="match status" value="1"/>
</dbReference>
<gene>
    <name evidence="8" type="ORF">BpHYR1_028422</name>
</gene>
<dbReference type="PRINTS" id="PR00704">
    <property type="entry name" value="CALPAIN"/>
</dbReference>
<dbReference type="PROSITE" id="PS00139">
    <property type="entry name" value="THIOL_PROTEASE_CYS"/>
    <property type="match status" value="1"/>
</dbReference>
<dbReference type="Proteomes" id="UP000276133">
    <property type="component" value="Unassembled WGS sequence"/>
</dbReference>
<keyword evidence="9" id="KW-1185">Reference proteome</keyword>
<keyword evidence="3" id="KW-0378">Hydrolase</keyword>
<feature type="domain" description="Calpain catalytic" evidence="7">
    <location>
        <begin position="25"/>
        <end position="270"/>
    </location>
</feature>
<comment type="caution">
    <text evidence="6">Lacks conserved residue(s) required for the propagation of feature annotation.</text>
</comment>
<feature type="active site" evidence="5">
    <location>
        <position position="81"/>
    </location>
</feature>
<sequence>MSEIKAYLDQDYAALKSKAKSSGELFVDDKFPANDSSIFKFENVVFEEIYWKRPHEIVQDPQFIVNKIEPSDLNQGAVGNCWLIAAASCVLSSPELTERTIPTNQSFDKSDYAGIFHFKFWVNGEWVDVVIDDFLPQSTFFLQKSCKKKEMFGPLFEKAYAKLNICYEFLIAGYPHDALVDLTGGVNEVYDLNLSRPTADQEKLLDPNTLWEILYKTVNYGSLSIGTISTDKDGNGPVLPNGLVICLIYSIINEYELIEINGSFDQIREPGSKKPNNNSIKLMRCLMKFRNKLKNLVDIEDDLRDFTVN</sequence>
<evidence type="ECO:0000313" key="8">
    <source>
        <dbReference type="EMBL" id="RNA29984.1"/>
    </source>
</evidence>
<dbReference type="PANTHER" id="PTHR10183:SF433">
    <property type="entry name" value="CALPAIN-A-RELATED"/>
    <property type="match status" value="1"/>
</dbReference>
<reference evidence="8 9" key="1">
    <citation type="journal article" date="2018" name="Sci. Rep.">
        <title>Genomic signatures of local adaptation to the degree of environmental predictability in rotifers.</title>
        <authorList>
            <person name="Franch-Gras L."/>
            <person name="Hahn C."/>
            <person name="Garcia-Roger E.M."/>
            <person name="Carmona M.J."/>
            <person name="Serra M."/>
            <person name="Gomez A."/>
        </authorList>
    </citation>
    <scope>NUCLEOTIDE SEQUENCE [LARGE SCALE GENOMIC DNA]</scope>
    <source>
        <strain evidence="8">HYR1</strain>
    </source>
</reference>
<name>A0A3M7S2G9_BRAPC</name>
<comment type="similarity">
    <text evidence="1">Belongs to the peptidase C2 family.</text>
</comment>
<dbReference type="PANTHER" id="PTHR10183">
    <property type="entry name" value="CALPAIN"/>
    <property type="match status" value="1"/>
</dbReference>
<dbReference type="GO" id="GO:0004198">
    <property type="term" value="F:calcium-dependent cysteine-type endopeptidase activity"/>
    <property type="evidence" value="ECO:0007669"/>
    <property type="project" value="InterPro"/>
</dbReference>
<evidence type="ECO:0000256" key="1">
    <source>
        <dbReference type="ARBA" id="ARBA00007623"/>
    </source>
</evidence>
<dbReference type="InterPro" id="IPR000169">
    <property type="entry name" value="Pept_cys_AS"/>
</dbReference>
<dbReference type="GO" id="GO:0005737">
    <property type="term" value="C:cytoplasm"/>
    <property type="evidence" value="ECO:0007669"/>
    <property type="project" value="TreeGrafter"/>
</dbReference>
<evidence type="ECO:0000256" key="4">
    <source>
        <dbReference type="ARBA" id="ARBA00022807"/>
    </source>
</evidence>
<organism evidence="8 9">
    <name type="scientific">Brachionus plicatilis</name>
    <name type="common">Marine rotifer</name>
    <name type="synonym">Brachionus muelleri</name>
    <dbReference type="NCBI Taxonomy" id="10195"/>
    <lineage>
        <taxon>Eukaryota</taxon>
        <taxon>Metazoa</taxon>
        <taxon>Spiralia</taxon>
        <taxon>Gnathifera</taxon>
        <taxon>Rotifera</taxon>
        <taxon>Eurotatoria</taxon>
        <taxon>Monogononta</taxon>
        <taxon>Pseudotrocha</taxon>
        <taxon>Ploima</taxon>
        <taxon>Brachionidae</taxon>
        <taxon>Brachionus</taxon>
    </lineage>
</organism>
<accession>A0A3M7S2G9</accession>
<dbReference type="SUPFAM" id="SSF54001">
    <property type="entry name" value="Cysteine proteinases"/>
    <property type="match status" value="1"/>
</dbReference>